<comment type="caution">
    <text evidence="4">The sequence shown here is derived from an EMBL/GenBank/DDBJ whole genome shotgun (WGS) entry which is preliminary data.</text>
</comment>
<feature type="domain" description="DUF7226" evidence="3">
    <location>
        <begin position="300"/>
        <end position="432"/>
    </location>
</feature>
<organism evidence="4 5">
    <name type="scientific">Corynebacterium casei UCMA 3821</name>
    <dbReference type="NCBI Taxonomy" id="1110505"/>
    <lineage>
        <taxon>Bacteria</taxon>
        <taxon>Bacillati</taxon>
        <taxon>Actinomycetota</taxon>
        <taxon>Actinomycetes</taxon>
        <taxon>Mycobacteriales</taxon>
        <taxon>Corynebacteriaceae</taxon>
        <taxon>Corynebacterium</taxon>
    </lineage>
</organism>
<gene>
    <name evidence="4" type="ORF">CCAS_00815</name>
</gene>
<proteinExistence type="predicted"/>
<dbReference type="Pfam" id="PF23871">
    <property type="entry name" value="DUF7226"/>
    <property type="match status" value="1"/>
</dbReference>
<evidence type="ECO:0000259" key="1">
    <source>
        <dbReference type="Pfam" id="PF22515"/>
    </source>
</evidence>
<evidence type="ECO:0000313" key="4">
    <source>
        <dbReference type="EMBL" id="CCE53784.1"/>
    </source>
</evidence>
<feature type="domain" description="DUF6997" evidence="2">
    <location>
        <begin position="94"/>
        <end position="264"/>
    </location>
</feature>
<dbReference type="InterPro" id="IPR054266">
    <property type="entry name" value="DUF6997"/>
</dbReference>
<feature type="domain" description="DUF6996" evidence="1">
    <location>
        <begin position="25"/>
        <end position="93"/>
    </location>
</feature>
<evidence type="ECO:0000313" key="5">
    <source>
        <dbReference type="Proteomes" id="UP000004840"/>
    </source>
</evidence>
<dbReference type="REBASE" id="42037">
    <property type="entry name" value="Cca3821ORF820P"/>
</dbReference>
<dbReference type="InterPro" id="IPR054265">
    <property type="entry name" value="DUF6996"/>
</dbReference>
<dbReference type="Pfam" id="PF22515">
    <property type="entry name" value="DUF6996"/>
    <property type="match status" value="1"/>
</dbReference>
<evidence type="ECO:0000259" key="3">
    <source>
        <dbReference type="Pfam" id="PF23871"/>
    </source>
</evidence>
<dbReference type="Pfam" id="PF22518">
    <property type="entry name" value="DUF6997"/>
    <property type="match status" value="1"/>
</dbReference>
<accession>G7HUB9</accession>
<dbReference type="RefSeq" id="WP_006821369.1">
    <property type="nucleotide sequence ID" value="NZ_CAFW01000009.1"/>
</dbReference>
<protein>
    <submittedName>
        <fullName evidence="4">Uncharacterized protein</fullName>
    </submittedName>
</protein>
<dbReference type="Proteomes" id="UP000004840">
    <property type="component" value="Unassembled WGS sequence"/>
</dbReference>
<dbReference type="InterPro" id="IPR055650">
    <property type="entry name" value="DUF7226"/>
</dbReference>
<name>G7HUB9_9CORY</name>
<sequence>MKTEAELREDFKVPQSTTLGSNGYGWLRVLDRAVFKKQLDDAGYFRISSTELKAISGREPRLMAKHDSSAARPWIFKELGLNIIPLSRFEYLVGKFDLFAKFPADDALGPVRFIPFPDGIESLSPANLTSEAAALNASSLSGILDDFLGVDPLHATVAGRMSSGEISLRLACGEFEISKAQMEIDAGLESSELLCLVEAKNHLSDDFNIRQLYFPYRRFANAISKQVVPVYLVYSNGVYFLYEFEFLDDLRPESIHFRRGARYTFTASELSLDVIAQLLKSVQVLREPDCPFPQANSLARVINLCELLQEGPLGAAEITEEYEFTPRQTRYYAGAAQYLELVTEDSRSWSLTQFGTVVMNAARNDRNIEIIKALLRHQVFHSVLSKTLESNKVPDQDSIMKIMIASNLGLGPKTLKRRAGTVMSWAQWVWDVATTQELEI</sequence>
<evidence type="ECO:0000259" key="2">
    <source>
        <dbReference type="Pfam" id="PF22518"/>
    </source>
</evidence>
<dbReference type="EMBL" id="CAFW01000009">
    <property type="protein sequence ID" value="CCE53784.1"/>
    <property type="molecule type" value="Genomic_DNA"/>
</dbReference>
<dbReference type="AlphaFoldDB" id="G7HUB9"/>
<reference evidence="4 5" key="1">
    <citation type="journal article" date="2012" name="J. Bacteriol.">
        <title>Genome Sequence of Corynebacterium casei UCMA 3821, Isolated from a Smear-Ripened Cheese.</title>
        <authorList>
            <person name="Monnet C."/>
            <person name="Loux V."/>
            <person name="Bento P."/>
            <person name="Gibrat J.F."/>
            <person name="Straub C."/>
            <person name="Bonnarme P."/>
            <person name="Landaud S."/>
            <person name="Irlinger F."/>
        </authorList>
    </citation>
    <scope>NUCLEOTIDE SEQUENCE [LARGE SCALE GENOMIC DNA]</scope>
    <source>
        <strain evidence="4 5">UCMA 3821</strain>
    </source>
</reference>
<dbReference type="InterPro" id="IPR036388">
    <property type="entry name" value="WH-like_DNA-bd_sf"/>
</dbReference>
<dbReference type="Gene3D" id="1.10.10.10">
    <property type="entry name" value="Winged helix-like DNA-binding domain superfamily/Winged helix DNA-binding domain"/>
    <property type="match status" value="1"/>
</dbReference>